<sequence length="402" mass="43959">MVRLLSFLSRLPPPSPPPLQLALVQWRQHLFTPLQPPVTSAILRMVAQPYIRSSVFAIPEMIEYLGIIGYKPADLNALNVIHITGMKGKGSTSAFKDSILRETHPEWTTVWDRINENKTRVETTPDKPGYFRFMTLVAYHAFLSLKVDVSILEVGVGGAHDSTNIVPKPVEGVLVFTVDQPAEGLDVLRQRVKDLKSSEFNMVSCFLIWFDSDNTLSKIGCSVQIPVACAVSPDLVNSNNTPWKIGGSVPTPVACAVSPDLVDSDNTSWKILWNPVVEARAENVDSDNKSWEIHDTREEVDAANTSWTIGSNEARAVPIPNLVDGGSLTEVLLWPLWTIHPTEKRATAPAAVDAGNDSWTIKNVEHAMPTPAAVDANNDTWTIKNAKRDAPTPAAAGVAAHV</sequence>
<dbReference type="Gene3D" id="3.40.1190.10">
    <property type="entry name" value="Mur-like, catalytic domain"/>
    <property type="match status" value="1"/>
</dbReference>
<comment type="caution">
    <text evidence="5">The sequence shown here is derived from an EMBL/GenBank/DDBJ whole genome shotgun (WGS) entry which is preliminary data.</text>
</comment>
<comment type="similarity">
    <text evidence="1">Belongs to the folylpolyglutamate synthase family.</text>
</comment>
<reference evidence="5" key="1">
    <citation type="submission" date="2023-03" db="EMBL/GenBank/DDBJ databases">
        <title>Massive genome expansion in bonnet fungi (Mycena s.s.) driven by repeated elements and novel gene families across ecological guilds.</title>
        <authorList>
            <consortium name="Lawrence Berkeley National Laboratory"/>
            <person name="Harder C.B."/>
            <person name="Miyauchi S."/>
            <person name="Viragh M."/>
            <person name="Kuo A."/>
            <person name="Thoen E."/>
            <person name="Andreopoulos B."/>
            <person name="Lu D."/>
            <person name="Skrede I."/>
            <person name="Drula E."/>
            <person name="Henrissat B."/>
            <person name="Morin E."/>
            <person name="Kohler A."/>
            <person name="Barry K."/>
            <person name="LaButti K."/>
            <person name="Morin E."/>
            <person name="Salamov A."/>
            <person name="Lipzen A."/>
            <person name="Mereny Z."/>
            <person name="Hegedus B."/>
            <person name="Baldrian P."/>
            <person name="Stursova M."/>
            <person name="Weitz H."/>
            <person name="Taylor A."/>
            <person name="Grigoriev I.V."/>
            <person name="Nagy L.G."/>
            <person name="Martin F."/>
            <person name="Kauserud H."/>
        </authorList>
    </citation>
    <scope>NUCLEOTIDE SEQUENCE</scope>
    <source>
        <strain evidence="5">CBHHK002</strain>
    </source>
</reference>
<dbReference type="PANTHER" id="PTHR11136">
    <property type="entry name" value="FOLYLPOLYGLUTAMATE SYNTHASE-RELATED"/>
    <property type="match status" value="1"/>
</dbReference>
<dbReference type="SUPFAM" id="SSF53623">
    <property type="entry name" value="MurD-like peptide ligases, catalytic domain"/>
    <property type="match status" value="1"/>
</dbReference>
<name>A0AAD7EEK4_9AGAR</name>
<evidence type="ECO:0000256" key="1">
    <source>
        <dbReference type="ARBA" id="ARBA00008276"/>
    </source>
</evidence>
<dbReference type="PANTHER" id="PTHR11136:SF5">
    <property type="entry name" value="FOLYLPOLYGLUTAMATE SYNTHASE, MITOCHONDRIAL"/>
    <property type="match status" value="1"/>
</dbReference>
<evidence type="ECO:0000256" key="4">
    <source>
        <dbReference type="ARBA" id="ARBA00022840"/>
    </source>
</evidence>
<dbReference type="GO" id="GO:0005524">
    <property type="term" value="F:ATP binding"/>
    <property type="evidence" value="ECO:0007669"/>
    <property type="project" value="UniProtKB-KW"/>
</dbReference>
<evidence type="ECO:0000256" key="3">
    <source>
        <dbReference type="ARBA" id="ARBA00022741"/>
    </source>
</evidence>
<protein>
    <submittedName>
        <fullName evidence="5">Mur ligase</fullName>
    </submittedName>
</protein>
<gene>
    <name evidence="5" type="ORF">DFH08DRAFT_1040790</name>
</gene>
<dbReference type="GO" id="GO:0004326">
    <property type="term" value="F:tetrahydrofolylpolyglutamate synthase activity"/>
    <property type="evidence" value="ECO:0007669"/>
    <property type="project" value="InterPro"/>
</dbReference>
<dbReference type="AlphaFoldDB" id="A0AAD7EEK4"/>
<dbReference type="InterPro" id="IPR001645">
    <property type="entry name" value="Folylpolyglutamate_synth"/>
</dbReference>
<accession>A0AAD7EEK4</accession>
<evidence type="ECO:0000256" key="2">
    <source>
        <dbReference type="ARBA" id="ARBA00022598"/>
    </source>
</evidence>
<keyword evidence="4" id="KW-0067">ATP-binding</keyword>
<proteinExistence type="inferred from homology"/>
<dbReference type="EMBL" id="JARIHO010000065">
    <property type="protein sequence ID" value="KAJ7314716.1"/>
    <property type="molecule type" value="Genomic_DNA"/>
</dbReference>
<organism evidence="5 6">
    <name type="scientific">Mycena albidolilacea</name>
    <dbReference type="NCBI Taxonomy" id="1033008"/>
    <lineage>
        <taxon>Eukaryota</taxon>
        <taxon>Fungi</taxon>
        <taxon>Dikarya</taxon>
        <taxon>Basidiomycota</taxon>
        <taxon>Agaricomycotina</taxon>
        <taxon>Agaricomycetes</taxon>
        <taxon>Agaricomycetidae</taxon>
        <taxon>Agaricales</taxon>
        <taxon>Marasmiineae</taxon>
        <taxon>Mycenaceae</taxon>
        <taxon>Mycena</taxon>
    </lineage>
</organism>
<dbReference type="GO" id="GO:0005829">
    <property type="term" value="C:cytosol"/>
    <property type="evidence" value="ECO:0007669"/>
    <property type="project" value="TreeGrafter"/>
</dbReference>
<evidence type="ECO:0000313" key="6">
    <source>
        <dbReference type="Proteomes" id="UP001218218"/>
    </source>
</evidence>
<evidence type="ECO:0000313" key="5">
    <source>
        <dbReference type="EMBL" id="KAJ7314716.1"/>
    </source>
</evidence>
<dbReference type="GO" id="GO:0005739">
    <property type="term" value="C:mitochondrion"/>
    <property type="evidence" value="ECO:0007669"/>
    <property type="project" value="TreeGrafter"/>
</dbReference>
<keyword evidence="6" id="KW-1185">Reference proteome</keyword>
<dbReference type="InterPro" id="IPR018109">
    <property type="entry name" value="Folylpolyglutamate_synth_CS"/>
</dbReference>
<dbReference type="Proteomes" id="UP001218218">
    <property type="component" value="Unassembled WGS sequence"/>
</dbReference>
<dbReference type="PROSITE" id="PS01012">
    <property type="entry name" value="FOLYLPOLYGLU_SYNT_2"/>
    <property type="match status" value="1"/>
</dbReference>
<dbReference type="InterPro" id="IPR036565">
    <property type="entry name" value="Mur-like_cat_sf"/>
</dbReference>
<keyword evidence="3" id="KW-0547">Nucleotide-binding</keyword>
<keyword evidence="2 5" id="KW-0436">Ligase</keyword>